<evidence type="ECO:0000313" key="2">
    <source>
        <dbReference type="EMBL" id="CEM17585.1"/>
    </source>
</evidence>
<evidence type="ECO:0000256" key="1">
    <source>
        <dbReference type="SAM" id="MobiDB-lite"/>
    </source>
</evidence>
<feature type="compositionally biased region" description="Acidic residues" evidence="1">
    <location>
        <begin position="30"/>
        <end position="42"/>
    </location>
</feature>
<organism evidence="2 3">
    <name type="scientific">Vitrella brassicaformis (strain CCMP3155)</name>
    <dbReference type="NCBI Taxonomy" id="1169540"/>
    <lineage>
        <taxon>Eukaryota</taxon>
        <taxon>Sar</taxon>
        <taxon>Alveolata</taxon>
        <taxon>Colpodellida</taxon>
        <taxon>Vitrellaceae</taxon>
        <taxon>Vitrella</taxon>
    </lineage>
</organism>
<evidence type="ECO:0000313" key="3">
    <source>
        <dbReference type="Proteomes" id="UP000041254"/>
    </source>
</evidence>
<dbReference type="Proteomes" id="UP000041254">
    <property type="component" value="Unassembled WGS sequence"/>
</dbReference>
<keyword evidence="3" id="KW-1185">Reference proteome</keyword>
<reference evidence="2 3" key="1">
    <citation type="submission" date="2014-11" db="EMBL/GenBank/DDBJ databases">
        <authorList>
            <person name="Zhu J."/>
            <person name="Qi W."/>
            <person name="Song R."/>
        </authorList>
    </citation>
    <scope>NUCLEOTIDE SEQUENCE [LARGE SCALE GENOMIC DNA]</scope>
</reference>
<dbReference type="InParanoid" id="A0A0G4FSC1"/>
<protein>
    <submittedName>
        <fullName evidence="2">Uncharacterized protein</fullName>
    </submittedName>
</protein>
<proteinExistence type="predicted"/>
<gene>
    <name evidence="2" type="ORF">Vbra_3098</name>
</gene>
<dbReference type="VEuPathDB" id="CryptoDB:Vbra_3098"/>
<dbReference type="AlphaFoldDB" id="A0A0G4FSC1"/>
<feature type="compositionally biased region" description="Polar residues" evidence="1">
    <location>
        <begin position="161"/>
        <end position="183"/>
    </location>
</feature>
<feature type="region of interest" description="Disordered" evidence="1">
    <location>
        <begin position="1"/>
        <end position="104"/>
    </location>
</feature>
<sequence>MGRTKVQKNTGMFPKGQNAHPPKKRRTDSGEGEQQDEQQDDDLDHHGDAEDKIMEGGEADGDDAQMEGGDGEGGGWDGEDGDGSAGEPEGSMHLSIEEEELSSSAFRRRLAEEARHIDGDEPAPASPAAAAATAQPQPRYHTRRVLAVESAAQERAAVIASRSTAANQRAGKNTQPRDLSAMPNSTSDLLNRLLKVARVTIKPGVSAIDALLASSCAETDDSIEGLRLLGQEPSAPDYLFFETWLEKRLQLRKPKAIPCGCHYVALWLRALKRSGRDGEERAAKIEAGEDIRLRSRTQEPTSPRTTERLYGQLRQILCLIAPLPSSRDLSEPSETDSEEAPVSTVRVEKFADLPIRLQFAMKLLKQAIFDTRLFRPGEFVFGDGYTLINFLADACGREVAVRVQKHVCQCVEDLYPIRMSTAIKLIACISDAKYGALSPFMSCRETEHGGRYRMRGGILLDRTETSDGRTISAFVPRILKPLDSVKTDIKQLDREIGIELYRVDADVDGRTVTCMAAEIGPILRAFLKLPAYAAPTSIKPGVNHIEMDLLFDGTGLTRMSVTEDNKAVALYVRLGGLSNEQLFEPRWLHPVCVFRGRESWDAFQHIFTQVVDKIKERLELGIEVWVADAEGRQRRSTIHGRLNVRPDVAKRLREFIDTHKAEIKPATLTFIDTHLKKPASVRVGADGASFPLVLGLSGGSATHRCHLCSLPTDSWMDMSRIRRMNLTGDINPPTRTFEAMSAQASQSLHCMHVDTSLCAGWDLHALLLYFRGMAITLLSIKPSQSRVEQYGVSAVAFMERWCRLFRAGVDKPDLPTCLHWIVEHGRFALICHGSLAPFITQASEAKHKELKHAFRHCSSHGGGRTDDAGELMPGYESTGQTLQHMIRVQYLGFHDSTSYLAPRTYKRHSSEEEEDLYANGKGYFWQCVNRFFSGK</sequence>
<feature type="compositionally biased region" description="Basic and acidic residues" evidence="1">
    <location>
        <begin position="43"/>
        <end position="55"/>
    </location>
</feature>
<feature type="compositionally biased region" description="Low complexity" evidence="1">
    <location>
        <begin position="122"/>
        <end position="138"/>
    </location>
</feature>
<accession>A0A0G4FSC1</accession>
<name>A0A0G4FSC1_VITBC</name>
<feature type="region of interest" description="Disordered" evidence="1">
    <location>
        <begin position="118"/>
        <end position="140"/>
    </location>
</feature>
<dbReference type="EMBL" id="CDMY01000491">
    <property type="protein sequence ID" value="CEM17585.1"/>
    <property type="molecule type" value="Genomic_DNA"/>
</dbReference>
<feature type="region of interest" description="Disordered" evidence="1">
    <location>
        <begin position="160"/>
        <end position="183"/>
    </location>
</feature>